<dbReference type="PROSITE" id="PS50877">
    <property type="entry name" value="GOLOCO"/>
    <property type="match status" value="1"/>
</dbReference>
<evidence type="ECO:0000313" key="3">
    <source>
        <dbReference type="Proteomes" id="UP001258017"/>
    </source>
</evidence>
<name>A0AAD9VNY5_9HYME</name>
<dbReference type="EMBL" id="JAIFRP010000047">
    <property type="protein sequence ID" value="KAK2580712.1"/>
    <property type="molecule type" value="Genomic_DNA"/>
</dbReference>
<dbReference type="InterPro" id="IPR011990">
    <property type="entry name" value="TPR-like_helical_dom_sf"/>
</dbReference>
<keyword evidence="3" id="KW-1185">Reference proteome</keyword>
<dbReference type="Pfam" id="PF02188">
    <property type="entry name" value="GoLoco"/>
    <property type="match status" value="1"/>
</dbReference>
<dbReference type="AlphaFoldDB" id="A0AAD9VNY5"/>
<reference evidence="2" key="2">
    <citation type="journal article" date="2023" name="Commun. Biol.">
        <title>Intrasexual cuticular hydrocarbon dimorphism in a wasp sheds light on hydrocarbon biosynthesis genes in Hymenoptera.</title>
        <authorList>
            <person name="Moris V.C."/>
            <person name="Podsiadlowski L."/>
            <person name="Martin S."/>
            <person name="Oeyen J.P."/>
            <person name="Donath A."/>
            <person name="Petersen M."/>
            <person name="Wilbrandt J."/>
            <person name="Misof B."/>
            <person name="Liedtke D."/>
            <person name="Thamm M."/>
            <person name="Scheiner R."/>
            <person name="Schmitt T."/>
            <person name="Niehuis O."/>
        </authorList>
    </citation>
    <scope>NUCLEOTIDE SEQUENCE</scope>
    <source>
        <strain evidence="2">GBR_01_08_01A</strain>
    </source>
</reference>
<sequence>MPVLEGGIAKKRGADRLGRKMRMRLCTASKESYTLLSKKRRQQLDQSVYCESESRRSTVEDERQDVHGTNQDKIKGTTTQDLFELLERVQSSRLDDQRCVLPPYFSQVSTYIEFLYST</sequence>
<feature type="region of interest" description="Disordered" evidence="1">
    <location>
        <begin position="52"/>
        <end position="73"/>
    </location>
</feature>
<dbReference type="Gene3D" id="1.25.40.10">
    <property type="entry name" value="Tetratricopeptide repeat domain"/>
    <property type="match status" value="1"/>
</dbReference>
<gene>
    <name evidence="2" type="ORF">KPH14_011341</name>
</gene>
<protein>
    <submittedName>
        <fullName evidence="2">Uncharacterized protein</fullName>
    </submittedName>
</protein>
<dbReference type="GO" id="GO:0030695">
    <property type="term" value="F:GTPase regulator activity"/>
    <property type="evidence" value="ECO:0007669"/>
    <property type="project" value="InterPro"/>
</dbReference>
<organism evidence="2 3">
    <name type="scientific">Odynerus spinipes</name>
    <dbReference type="NCBI Taxonomy" id="1348599"/>
    <lineage>
        <taxon>Eukaryota</taxon>
        <taxon>Metazoa</taxon>
        <taxon>Ecdysozoa</taxon>
        <taxon>Arthropoda</taxon>
        <taxon>Hexapoda</taxon>
        <taxon>Insecta</taxon>
        <taxon>Pterygota</taxon>
        <taxon>Neoptera</taxon>
        <taxon>Endopterygota</taxon>
        <taxon>Hymenoptera</taxon>
        <taxon>Apocrita</taxon>
        <taxon>Aculeata</taxon>
        <taxon>Vespoidea</taxon>
        <taxon>Vespidae</taxon>
        <taxon>Eumeninae</taxon>
        <taxon>Odynerus</taxon>
    </lineage>
</organism>
<dbReference type="InterPro" id="IPR003109">
    <property type="entry name" value="GoLoco_motif"/>
</dbReference>
<dbReference type="Proteomes" id="UP001258017">
    <property type="component" value="Unassembled WGS sequence"/>
</dbReference>
<comment type="caution">
    <text evidence="2">The sequence shown here is derived from an EMBL/GenBank/DDBJ whole genome shotgun (WGS) entry which is preliminary data.</text>
</comment>
<evidence type="ECO:0000313" key="2">
    <source>
        <dbReference type="EMBL" id="KAK2580712.1"/>
    </source>
</evidence>
<reference evidence="2" key="1">
    <citation type="submission" date="2021-08" db="EMBL/GenBank/DDBJ databases">
        <authorList>
            <person name="Misof B."/>
            <person name="Oliver O."/>
            <person name="Podsiadlowski L."/>
            <person name="Donath A."/>
            <person name="Peters R."/>
            <person name="Mayer C."/>
            <person name="Rust J."/>
            <person name="Gunkel S."/>
            <person name="Lesny P."/>
            <person name="Martin S."/>
            <person name="Oeyen J.P."/>
            <person name="Petersen M."/>
            <person name="Panagiotis P."/>
            <person name="Wilbrandt J."/>
            <person name="Tanja T."/>
        </authorList>
    </citation>
    <scope>NUCLEOTIDE SEQUENCE</scope>
    <source>
        <strain evidence="2">GBR_01_08_01A</strain>
        <tissue evidence="2">Thorax + abdomen</tissue>
    </source>
</reference>
<evidence type="ECO:0000256" key="1">
    <source>
        <dbReference type="SAM" id="MobiDB-lite"/>
    </source>
</evidence>
<accession>A0AAD9VNY5</accession>
<dbReference type="SMART" id="SM00390">
    <property type="entry name" value="GoLoco"/>
    <property type="match status" value="1"/>
</dbReference>
<proteinExistence type="predicted"/>